<gene>
    <name evidence="3" type="ORF">SPAR_11860</name>
</gene>
<dbReference type="STRING" id="67365.GCA_001704635_06651"/>
<feature type="compositionally biased region" description="Pro residues" evidence="1">
    <location>
        <begin position="171"/>
        <end position="186"/>
    </location>
</feature>
<comment type="caution">
    <text evidence="3">The sequence shown here is derived from an EMBL/GenBank/DDBJ whole genome shotgun (WGS) entry which is preliminary data.</text>
</comment>
<evidence type="ECO:0000313" key="4">
    <source>
        <dbReference type="Proteomes" id="UP000186168"/>
    </source>
</evidence>
<evidence type="ECO:0000313" key="3">
    <source>
        <dbReference type="EMBL" id="OMI39227.1"/>
    </source>
</evidence>
<proteinExistence type="predicted"/>
<dbReference type="InterPro" id="IPR047789">
    <property type="entry name" value="CU044_5270-like"/>
</dbReference>
<keyword evidence="4" id="KW-1185">Reference proteome</keyword>
<accession>A0A1R1SLX5</accession>
<evidence type="ECO:0008006" key="5">
    <source>
        <dbReference type="Google" id="ProtNLM"/>
    </source>
</evidence>
<organism evidence="3 4">
    <name type="scientific">Streptomyces sparsogenes DSM 40356</name>
    <dbReference type="NCBI Taxonomy" id="1331668"/>
    <lineage>
        <taxon>Bacteria</taxon>
        <taxon>Bacillati</taxon>
        <taxon>Actinomycetota</taxon>
        <taxon>Actinomycetes</taxon>
        <taxon>Kitasatosporales</taxon>
        <taxon>Streptomycetaceae</taxon>
        <taxon>Streptomyces</taxon>
    </lineage>
</organism>
<sequence>MNDIPPLPERDLPPGRHRLLKEHLMREIRQTEAQAVREPRRRWLRPAVAGPALAGALALAVVAGIAVAGSGDGGTRTEVARDGTATYAFAPRAGADTTGGAARVLARVATVAEKKKAHAGIRDDQFVYTKSLVSYATVTDGKPTVLAPLHDLEDWTSVDGTRKGRMLEPRGNPPLDLPNDPDPAPGKPGYDQSVNYRHLQTLPTDPEAMRRWLYGHTGHEGESGRDRDQDAFVLAGELLHGMMPPKVSAALYRAVAKIPGVVVVPDAVDAAGRHGVAVARVDSYSTGERNEWIFDEKTGEYLGTRTVALESSHGVKAGQVTGTSAVVERAVVDKVGQRPS</sequence>
<evidence type="ECO:0000256" key="2">
    <source>
        <dbReference type="SAM" id="Phobius"/>
    </source>
</evidence>
<keyword evidence="2" id="KW-0812">Transmembrane</keyword>
<dbReference type="EMBL" id="ASQP01000172">
    <property type="protein sequence ID" value="OMI39227.1"/>
    <property type="molecule type" value="Genomic_DNA"/>
</dbReference>
<dbReference type="AlphaFoldDB" id="A0A1R1SLX5"/>
<name>A0A1R1SLX5_9ACTN</name>
<dbReference type="Proteomes" id="UP000186168">
    <property type="component" value="Unassembled WGS sequence"/>
</dbReference>
<protein>
    <recommendedName>
        <fullName evidence="5">CU044_5270 family protein</fullName>
    </recommendedName>
</protein>
<keyword evidence="2" id="KW-0472">Membrane</keyword>
<evidence type="ECO:0000256" key="1">
    <source>
        <dbReference type="SAM" id="MobiDB-lite"/>
    </source>
</evidence>
<dbReference type="GeneID" id="96744182"/>
<feature type="region of interest" description="Disordered" evidence="1">
    <location>
        <begin position="160"/>
        <end position="191"/>
    </location>
</feature>
<dbReference type="RefSeq" id="WP_065962805.1">
    <property type="nucleotide sequence ID" value="NZ_ASQP01000172.1"/>
</dbReference>
<reference evidence="3 4" key="1">
    <citation type="submission" date="2013-05" db="EMBL/GenBank/DDBJ databases">
        <title>Genome sequence of Streptomyces sparsogenes DSM 40356.</title>
        <authorList>
            <person name="Coyne S."/>
            <person name="Seebeck F.P."/>
        </authorList>
    </citation>
    <scope>NUCLEOTIDE SEQUENCE [LARGE SCALE GENOMIC DNA]</scope>
    <source>
        <strain evidence="3 4">DSM 40356</strain>
    </source>
</reference>
<keyword evidence="2" id="KW-1133">Transmembrane helix</keyword>
<feature type="transmembrane region" description="Helical" evidence="2">
    <location>
        <begin position="47"/>
        <end position="68"/>
    </location>
</feature>
<dbReference type="NCBIfam" id="NF038083">
    <property type="entry name" value="CU044_5270_fam"/>
    <property type="match status" value="1"/>
</dbReference>